<gene>
    <name evidence="5" type="ORF">A6D92_18365</name>
</gene>
<feature type="domain" description="Oligopeptide/dipeptide ABC transporter C-terminal" evidence="4">
    <location>
        <begin position="2"/>
        <end position="44"/>
    </location>
</feature>
<dbReference type="Pfam" id="PF08352">
    <property type="entry name" value="oligo_HPY"/>
    <property type="match status" value="1"/>
</dbReference>
<dbReference type="InterPro" id="IPR013563">
    <property type="entry name" value="Oligopep_ABC_C"/>
</dbReference>
<dbReference type="Proteomes" id="UP000194267">
    <property type="component" value="Unassembled WGS sequence"/>
</dbReference>
<organism evidence="5 6">
    <name type="scientific">Symbiobacterium thermophilum</name>
    <dbReference type="NCBI Taxonomy" id="2734"/>
    <lineage>
        <taxon>Bacteria</taxon>
        <taxon>Bacillati</taxon>
        <taxon>Bacillota</taxon>
        <taxon>Clostridia</taxon>
        <taxon>Eubacteriales</taxon>
        <taxon>Symbiobacteriaceae</taxon>
        <taxon>Symbiobacterium</taxon>
    </lineage>
</organism>
<dbReference type="NCBIfam" id="TIGR01727">
    <property type="entry name" value="oligo_HPY"/>
    <property type="match status" value="1"/>
</dbReference>
<comment type="caution">
    <text evidence="5">The sequence shown here is derived from an EMBL/GenBank/DDBJ whole genome shotgun (WGS) entry which is preliminary data.</text>
</comment>
<proteinExistence type="predicted"/>
<evidence type="ECO:0000256" key="1">
    <source>
        <dbReference type="ARBA" id="ARBA00022448"/>
    </source>
</evidence>
<evidence type="ECO:0000256" key="3">
    <source>
        <dbReference type="ARBA" id="ARBA00022840"/>
    </source>
</evidence>
<dbReference type="InterPro" id="IPR027417">
    <property type="entry name" value="P-loop_NTPase"/>
</dbReference>
<accession>A0A1Y2T1M8</accession>
<sequence length="71" mass="7769">MGCLPSWGGRRGRLEPIPGSLPDLTQLPRGCAFADRCAFALPQCREEEIPLRAMPDGRRVSCIRAEEAMVG</sequence>
<protein>
    <recommendedName>
        <fullName evidence="4">Oligopeptide/dipeptide ABC transporter C-terminal domain-containing protein</fullName>
    </recommendedName>
</protein>
<dbReference type="EMBL" id="LWLV01001889">
    <property type="protein sequence ID" value="OTA40391.1"/>
    <property type="molecule type" value="Genomic_DNA"/>
</dbReference>
<keyword evidence="2" id="KW-0547">Nucleotide-binding</keyword>
<dbReference type="Gene3D" id="3.40.50.300">
    <property type="entry name" value="P-loop containing nucleotide triphosphate hydrolases"/>
    <property type="match status" value="1"/>
</dbReference>
<evidence type="ECO:0000256" key="2">
    <source>
        <dbReference type="ARBA" id="ARBA00022741"/>
    </source>
</evidence>
<keyword evidence="3" id="KW-0067">ATP-binding</keyword>
<dbReference type="GO" id="GO:0015833">
    <property type="term" value="P:peptide transport"/>
    <property type="evidence" value="ECO:0007669"/>
    <property type="project" value="InterPro"/>
</dbReference>
<reference evidence="6" key="1">
    <citation type="submission" date="2016-04" db="EMBL/GenBank/DDBJ databases">
        <authorList>
            <person name="Antunes L.P."/>
            <person name="Martins L.F."/>
            <person name="Pereira R.V."/>
            <person name="Thomas A.M."/>
            <person name="Barbosa D."/>
            <person name="Nascimento L."/>
            <person name="Silva G.M."/>
            <person name="Condomitti G.W."/>
            <person name="Digiampietri L.A."/>
            <person name="Lombardi K.C."/>
            <person name="Ramos P.L."/>
            <person name="Quaggio R.B."/>
            <person name="Oliveira J.C."/>
            <person name="Pascon R.C."/>
            <person name="Cruz J.B."/>
            <person name="Silva A.M."/>
            <person name="Setubal J.C."/>
        </authorList>
    </citation>
    <scope>NUCLEOTIDE SEQUENCE [LARGE SCALE GENOMIC DNA]</scope>
</reference>
<evidence type="ECO:0000313" key="5">
    <source>
        <dbReference type="EMBL" id="OTA40391.1"/>
    </source>
</evidence>
<dbReference type="PANTHER" id="PTHR43067:SF3">
    <property type="entry name" value="MALTOSE ABC TRANSPORTER, ATP-BINDING PROTEIN"/>
    <property type="match status" value="1"/>
</dbReference>
<dbReference type="GO" id="GO:0005524">
    <property type="term" value="F:ATP binding"/>
    <property type="evidence" value="ECO:0007669"/>
    <property type="project" value="UniProtKB-KW"/>
</dbReference>
<name>A0A1Y2T1M8_SYMTR</name>
<keyword evidence="1" id="KW-0813">Transport</keyword>
<evidence type="ECO:0000313" key="6">
    <source>
        <dbReference type="Proteomes" id="UP000194267"/>
    </source>
</evidence>
<evidence type="ECO:0000259" key="4">
    <source>
        <dbReference type="Pfam" id="PF08352"/>
    </source>
</evidence>
<dbReference type="AlphaFoldDB" id="A0A1Y2T1M8"/>
<dbReference type="PANTHER" id="PTHR43067">
    <property type="entry name" value="OLIGOPEPTIDE/DIPEPTIDE ABC TRANSPORTER, ATPASE SUBUNIT"/>
    <property type="match status" value="1"/>
</dbReference>